<proteinExistence type="predicted"/>
<dbReference type="RefSeq" id="XP_008861377.1">
    <property type="nucleotide sequence ID" value="XM_008863155.1"/>
</dbReference>
<gene>
    <name evidence="2" type="ORF">H310_00382</name>
</gene>
<dbReference type="AlphaFoldDB" id="A0A024UTY4"/>
<dbReference type="GeneID" id="20077432"/>
<sequence>MAVVGLFCTQVTGSRKENLGSASRGYEEHQVLLILVSFIVFNYRKKATVDGATAMTFLYSKGAIGGLFYLLDTTLFACYTVAALAIFFAVPYPKYAGPQTYTTLTGSFVDQHVRSNISDGQWLVYFHADSCDECIYHDAMFADLSLAHGTDSIRFGRLDVEVHPEIALDLKIDTNATTTTQLTSLVLFNGGR</sequence>
<dbReference type="EMBL" id="KI913952">
    <property type="protein sequence ID" value="ETW09966.1"/>
    <property type="molecule type" value="Genomic_DNA"/>
</dbReference>
<dbReference type="OrthoDB" id="20229at2759"/>
<evidence type="ECO:0000256" key="1">
    <source>
        <dbReference type="SAM" id="Phobius"/>
    </source>
</evidence>
<accession>A0A024UTY4</accession>
<dbReference type="eggNOG" id="KOG0914">
    <property type="taxonomic scope" value="Eukaryota"/>
</dbReference>
<reference evidence="2" key="1">
    <citation type="submission" date="2013-12" db="EMBL/GenBank/DDBJ databases">
        <title>The Genome Sequence of Aphanomyces invadans NJM9701.</title>
        <authorList>
            <consortium name="The Broad Institute Genomics Platform"/>
            <person name="Russ C."/>
            <person name="Tyler B."/>
            <person name="van West P."/>
            <person name="Dieguez-Uribeondo J."/>
            <person name="Young S.K."/>
            <person name="Zeng Q."/>
            <person name="Gargeya S."/>
            <person name="Fitzgerald M."/>
            <person name="Abouelleil A."/>
            <person name="Alvarado L."/>
            <person name="Chapman S.B."/>
            <person name="Gainer-Dewar J."/>
            <person name="Goldberg J."/>
            <person name="Griggs A."/>
            <person name="Gujja S."/>
            <person name="Hansen M."/>
            <person name="Howarth C."/>
            <person name="Imamovic A."/>
            <person name="Ireland A."/>
            <person name="Larimer J."/>
            <person name="McCowan C."/>
            <person name="Murphy C."/>
            <person name="Pearson M."/>
            <person name="Poon T.W."/>
            <person name="Priest M."/>
            <person name="Roberts A."/>
            <person name="Saif S."/>
            <person name="Shea T."/>
            <person name="Sykes S."/>
            <person name="Wortman J."/>
            <person name="Nusbaum C."/>
            <person name="Birren B."/>
        </authorList>
    </citation>
    <scope>NUCLEOTIDE SEQUENCE [LARGE SCALE GENOMIC DNA]</scope>
    <source>
        <strain evidence="2">NJM9701</strain>
    </source>
</reference>
<dbReference type="VEuPathDB" id="FungiDB:H310_00382"/>
<dbReference type="SUPFAM" id="SSF52833">
    <property type="entry name" value="Thioredoxin-like"/>
    <property type="match status" value="1"/>
</dbReference>
<keyword evidence="1" id="KW-0812">Transmembrane</keyword>
<keyword evidence="1" id="KW-0472">Membrane</keyword>
<name>A0A024UTY4_9STRA</name>
<dbReference type="InterPro" id="IPR036249">
    <property type="entry name" value="Thioredoxin-like_sf"/>
</dbReference>
<organism evidence="2">
    <name type="scientific">Aphanomyces invadans</name>
    <dbReference type="NCBI Taxonomy" id="157072"/>
    <lineage>
        <taxon>Eukaryota</taxon>
        <taxon>Sar</taxon>
        <taxon>Stramenopiles</taxon>
        <taxon>Oomycota</taxon>
        <taxon>Saprolegniomycetes</taxon>
        <taxon>Saprolegniales</taxon>
        <taxon>Verrucalvaceae</taxon>
        <taxon>Aphanomyces</taxon>
    </lineage>
</organism>
<protein>
    <recommendedName>
        <fullName evidence="3">Thioredoxin domain-containing protein</fullName>
    </recommendedName>
</protein>
<keyword evidence="1" id="KW-1133">Transmembrane helix</keyword>
<feature type="transmembrane region" description="Helical" evidence="1">
    <location>
        <begin position="66"/>
        <end position="90"/>
    </location>
</feature>
<dbReference type="Gene3D" id="3.40.30.10">
    <property type="entry name" value="Glutaredoxin"/>
    <property type="match status" value="1"/>
</dbReference>
<evidence type="ECO:0000313" key="2">
    <source>
        <dbReference type="EMBL" id="ETW09966.1"/>
    </source>
</evidence>
<evidence type="ECO:0008006" key="3">
    <source>
        <dbReference type="Google" id="ProtNLM"/>
    </source>
</evidence>